<dbReference type="AlphaFoldDB" id="A0A4Y2VXM3"/>
<reference evidence="1 2" key="1">
    <citation type="journal article" date="2019" name="Sci. Rep.">
        <title>Orb-weaving spider Araneus ventricosus genome elucidates the spidroin gene catalogue.</title>
        <authorList>
            <person name="Kono N."/>
            <person name="Nakamura H."/>
            <person name="Ohtoshi R."/>
            <person name="Moran D.A.P."/>
            <person name="Shinohara A."/>
            <person name="Yoshida Y."/>
            <person name="Fujiwara M."/>
            <person name="Mori M."/>
            <person name="Tomita M."/>
            <person name="Arakawa K."/>
        </authorList>
    </citation>
    <scope>NUCLEOTIDE SEQUENCE [LARGE SCALE GENOMIC DNA]</scope>
</reference>
<accession>A0A4Y2VXM3</accession>
<sequence>MVLITVALQQPRSTFLVQGKFFHIDNLECTDPLSRMSSPDEKNLFAGDLQLPDFQESLPTSFDDVQPLKKKEENHLRLSFPPSNQGPLSYVMAGSYVTSSRTFSKVQTRYFVTSQQISSSHCISLPRDLHFF</sequence>
<keyword evidence="2" id="KW-1185">Reference proteome</keyword>
<dbReference type="EMBL" id="BGPR01052590">
    <property type="protein sequence ID" value="GBO29421.1"/>
    <property type="molecule type" value="Genomic_DNA"/>
</dbReference>
<organism evidence="1 2">
    <name type="scientific">Araneus ventricosus</name>
    <name type="common">Orbweaver spider</name>
    <name type="synonym">Epeira ventricosa</name>
    <dbReference type="NCBI Taxonomy" id="182803"/>
    <lineage>
        <taxon>Eukaryota</taxon>
        <taxon>Metazoa</taxon>
        <taxon>Ecdysozoa</taxon>
        <taxon>Arthropoda</taxon>
        <taxon>Chelicerata</taxon>
        <taxon>Arachnida</taxon>
        <taxon>Araneae</taxon>
        <taxon>Araneomorphae</taxon>
        <taxon>Entelegynae</taxon>
        <taxon>Araneoidea</taxon>
        <taxon>Araneidae</taxon>
        <taxon>Araneus</taxon>
    </lineage>
</organism>
<comment type="caution">
    <text evidence="1">The sequence shown here is derived from an EMBL/GenBank/DDBJ whole genome shotgun (WGS) entry which is preliminary data.</text>
</comment>
<proteinExistence type="predicted"/>
<protein>
    <submittedName>
        <fullName evidence="1">Uncharacterized protein</fullName>
    </submittedName>
</protein>
<evidence type="ECO:0000313" key="1">
    <source>
        <dbReference type="EMBL" id="GBO29421.1"/>
    </source>
</evidence>
<gene>
    <name evidence="1" type="ORF">AVEN_151955_1</name>
</gene>
<dbReference type="Proteomes" id="UP000499080">
    <property type="component" value="Unassembled WGS sequence"/>
</dbReference>
<evidence type="ECO:0000313" key="2">
    <source>
        <dbReference type="Proteomes" id="UP000499080"/>
    </source>
</evidence>
<name>A0A4Y2VXM3_ARAVE</name>